<dbReference type="Proteomes" id="UP001342314">
    <property type="component" value="Unassembled WGS sequence"/>
</dbReference>
<evidence type="ECO:0000313" key="3">
    <source>
        <dbReference type="Proteomes" id="UP001342314"/>
    </source>
</evidence>
<sequence length="225" mass="25518">MVAQATLGGILGRTLGLLPLDVRFSSIGSLWQGWRKSTWDALSKAYGTLTSAQTEQFRDGVVAMQDQVREAVKRGQADWYIIWNLPRPDDFLRDYCKLELNVDLKPWALARKVFFEEASDLALTARAVTEEAHLRGEQPDYAAVTRHHHAARRESNHDDDLVASSAANRPRLSEFAHEPSTRPAPSRPHHPDAHNRHSPERQLSFGAAKHYRVDKAVWEAGTHRW</sequence>
<feature type="region of interest" description="Disordered" evidence="1">
    <location>
        <begin position="140"/>
        <end position="198"/>
    </location>
</feature>
<dbReference type="EMBL" id="BQKY01000013">
    <property type="protein sequence ID" value="GJN93092.1"/>
    <property type="molecule type" value="Genomic_DNA"/>
</dbReference>
<protein>
    <submittedName>
        <fullName evidence="2">Uncharacterized protein</fullName>
    </submittedName>
</protein>
<name>A0AAV5GUB3_9BASI</name>
<evidence type="ECO:0000313" key="2">
    <source>
        <dbReference type="EMBL" id="GJN93092.1"/>
    </source>
</evidence>
<feature type="compositionally biased region" description="Basic and acidic residues" evidence="1">
    <location>
        <begin position="189"/>
        <end position="198"/>
    </location>
</feature>
<keyword evidence="3" id="KW-1185">Reference proteome</keyword>
<proteinExistence type="predicted"/>
<evidence type="ECO:0000256" key="1">
    <source>
        <dbReference type="SAM" id="MobiDB-lite"/>
    </source>
</evidence>
<comment type="caution">
    <text evidence="2">The sequence shown here is derived from an EMBL/GenBank/DDBJ whole genome shotgun (WGS) entry which is preliminary data.</text>
</comment>
<reference evidence="2 3" key="1">
    <citation type="submission" date="2021-12" db="EMBL/GenBank/DDBJ databases">
        <title>High titer production of polyol ester of fatty acids by Rhodotorula paludigena BS15 towards product separation-free biomass refinery.</title>
        <authorList>
            <person name="Mano J."/>
            <person name="Ono H."/>
            <person name="Tanaka T."/>
            <person name="Naito K."/>
            <person name="Sushida H."/>
            <person name="Ike M."/>
            <person name="Tokuyasu K."/>
            <person name="Kitaoka M."/>
        </authorList>
    </citation>
    <scope>NUCLEOTIDE SEQUENCE [LARGE SCALE GENOMIC DNA]</scope>
    <source>
        <strain evidence="2 3">BS15</strain>
    </source>
</reference>
<accession>A0AAV5GUB3</accession>
<gene>
    <name evidence="2" type="ORF">Rhopal_006137-T1</name>
</gene>
<feature type="compositionally biased region" description="Basic and acidic residues" evidence="1">
    <location>
        <begin position="171"/>
        <end position="180"/>
    </location>
</feature>
<dbReference type="AlphaFoldDB" id="A0AAV5GUB3"/>
<organism evidence="2 3">
    <name type="scientific">Rhodotorula paludigena</name>
    <dbReference type="NCBI Taxonomy" id="86838"/>
    <lineage>
        <taxon>Eukaryota</taxon>
        <taxon>Fungi</taxon>
        <taxon>Dikarya</taxon>
        <taxon>Basidiomycota</taxon>
        <taxon>Pucciniomycotina</taxon>
        <taxon>Microbotryomycetes</taxon>
        <taxon>Sporidiobolales</taxon>
        <taxon>Sporidiobolaceae</taxon>
        <taxon>Rhodotorula</taxon>
    </lineage>
</organism>